<protein>
    <submittedName>
        <fullName evidence="1">Uncharacterized protein</fullName>
    </submittedName>
</protein>
<proteinExistence type="predicted"/>
<keyword evidence="2" id="KW-1185">Reference proteome</keyword>
<dbReference type="Proteomes" id="UP000293874">
    <property type="component" value="Unassembled WGS sequence"/>
</dbReference>
<accession>A0A4Q7N3T7</accession>
<sequence>MHNNIEFIIAIHPKSGNRIPKKEKEFTTFNNILKVCPEMVNKFPFMISSFTGSGK</sequence>
<organism evidence="1 2">
    <name type="scientific">Pseudobacter ginsenosidimutans</name>
    <dbReference type="NCBI Taxonomy" id="661488"/>
    <lineage>
        <taxon>Bacteria</taxon>
        <taxon>Pseudomonadati</taxon>
        <taxon>Bacteroidota</taxon>
        <taxon>Chitinophagia</taxon>
        <taxon>Chitinophagales</taxon>
        <taxon>Chitinophagaceae</taxon>
        <taxon>Pseudobacter</taxon>
    </lineage>
</organism>
<name>A0A4Q7N3T7_9BACT</name>
<gene>
    <name evidence="1" type="ORF">EV199_1514</name>
</gene>
<dbReference type="EMBL" id="SGXA01000001">
    <property type="protein sequence ID" value="RZS75642.1"/>
    <property type="molecule type" value="Genomic_DNA"/>
</dbReference>
<dbReference type="AlphaFoldDB" id="A0A4Q7N3T7"/>
<comment type="caution">
    <text evidence="1">The sequence shown here is derived from an EMBL/GenBank/DDBJ whole genome shotgun (WGS) entry which is preliminary data.</text>
</comment>
<evidence type="ECO:0000313" key="2">
    <source>
        <dbReference type="Proteomes" id="UP000293874"/>
    </source>
</evidence>
<reference evidence="1 2" key="1">
    <citation type="submission" date="2019-02" db="EMBL/GenBank/DDBJ databases">
        <title>Genomic Encyclopedia of Type Strains, Phase IV (KMG-IV): sequencing the most valuable type-strain genomes for metagenomic binning, comparative biology and taxonomic classification.</title>
        <authorList>
            <person name="Goeker M."/>
        </authorList>
    </citation>
    <scope>NUCLEOTIDE SEQUENCE [LARGE SCALE GENOMIC DNA]</scope>
    <source>
        <strain evidence="1 2">DSM 18116</strain>
    </source>
</reference>
<evidence type="ECO:0000313" key="1">
    <source>
        <dbReference type="EMBL" id="RZS75642.1"/>
    </source>
</evidence>